<name>A0A8I1A791_THEIN</name>
<dbReference type="EMBL" id="JAECVW010000001">
    <property type="protein sequence ID" value="MBH8594080.1"/>
    <property type="molecule type" value="Genomic_DNA"/>
</dbReference>
<evidence type="ECO:0000313" key="2">
    <source>
        <dbReference type="Proteomes" id="UP000633619"/>
    </source>
</evidence>
<dbReference type="AlphaFoldDB" id="A0A8I1A791"/>
<sequence length="310" mass="34171">MFAYETRLTAAADNDATTLEVADGSIFRPQHVVQVDEEYMLVTAVNGNTVTVSRAHLGSTAAAHGQGAVIEVLYNETEEGAEAREARAKQRKLVENYTQIFEETISVSGSAMAVAQYGFADEYERQRLHKQSELALQLEKAMIAGPGVNNGLKRYMKGIRNYIVSNVEDVSGGNVTVDVLNDALQKIYAAGGFKTVSNHVIMVPAKQKRVIAAISRDLVRHGVNDRVEGRVVDTFISDFGEFPIILNDNLKSSEIFIVDLNRIAVRPLGDRSFSHEYMGKQGDFIMGQLLGEYTLEFKQEKAHAKLVNLG</sequence>
<proteinExistence type="predicted"/>
<gene>
    <name evidence="1" type="ORF">I8U20_01900</name>
</gene>
<dbReference type="Pfam" id="PF17236">
    <property type="entry name" value="SU10_MCP"/>
    <property type="match status" value="1"/>
</dbReference>
<organism evidence="1 2">
    <name type="scientific">Thermoactinomyces intermedius</name>
    <dbReference type="NCBI Taxonomy" id="2024"/>
    <lineage>
        <taxon>Bacteria</taxon>
        <taxon>Bacillati</taxon>
        <taxon>Bacillota</taxon>
        <taxon>Bacilli</taxon>
        <taxon>Bacillales</taxon>
        <taxon>Thermoactinomycetaceae</taxon>
        <taxon>Thermoactinomyces</taxon>
    </lineage>
</organism>
<dbReference type="Proteomes" id="UP000633619">
    <property type="component" value="Unassembled WGS sequence"/>
</dbReference>
<protein>
    <submittedName>
        <fullName evidence="1">DUF5309 family protein</fullName>
    </submittedName>
</protein>
<comment type="caution">
    <text evidence="1">The sequence shown here is derived from an EMBL/GenBank/DDBJ whole genome shotgun (WGS) entry which is preliminary data.</text>
</comment>
<keyword evidence="2" id="KW-1185">Reference proteome</keyword>
<reference evidence="1 2" key="1">
    <citation type="submission" date="2020-12" db="EMBL/GenBank/DDBJ databases">
        <title>WGS of Thermoactinomyces spp.</title>
        <authorList>
            <person name="Cheng K."/>
        </authorList>
    </citation>
    <scope>NUCLEOTIDE SEQUENCE [LARGE SCALE GENOMIC DNA]</scope>
    <source>
        <strain evidence="2">CICC 10671\DSM 43846</strain>
    </source>
</reference>
<dbReference type="InterPro" id="IPR035198">
    <property type="entry name" value="SU10_MCP"/>
</dbReference>
<evidence type="ECO:0000313" key="1">
    <source>
        <dbReference type="EMBL" id="MBH8594080.1"/>
    </source>
</evidence>
<accession>A0A8I1A791</accession>